<feature type="region of interest" description="Disordered" evidence="4">
    <location>
        <begin position="409"/>
        <end position="433"/>
    </location>
</feature>
<dbReference type="GO" id="GO:0006310">
    <property type="term" value="P:DNA recombination"/>
    <property type="evidence" value="ECO:0007669"/>
    <property type="project" value="UniProtKB-KW"/>
</dbReference>
<keyword evidence="7" id="KW-1185">Reference proteome</keyword>
<dbReference type="InterPro" id="IPR010998">
    <property type="entry name" value="Integrase_recombinase_N"/>
</dbReference>
<dbReference type="Pfam" id="PF00589">
    <property type="entry name" value="Phage_integrase"/>
    <property type="match status" value="1"/>
</dbReference>
<dbReference type="PANTHER" id="PTHR30349">
    <property type="entry name" value="PHAGE INTEGRASE-RELATED"/>
    <property type="match status" value="1"/>
</dbReference>
<dbReference type="GO" id="GO:0015074">
    <property type="term" value="P:DNA integration"/>
    <property type="evidence" value="ECO:0007669"/>
    <property type="project" value="InterPro"/>
</dbReference>
<dbReference type="OrthoDB" id="1822491at2"/>
<evidence type="ECO:0000256" key="4">
    <source>
        <dbReference type="SAM" id="MobiDB-lite"/>
    </source>
</evidence>
<dbReference type="AlphaFoldDB" id="A0A1R4JVF3"/>
<feature type="compositionally biased region" description="Basic and acidic residues" evidence="4">
    <location>
        <begin position="423"/>
        <end position="433"/>
    </location>
</feature>
<accession>A0A1R4JVF3</accession>
<reference evidence="7" key="1">
    <citation type="submission" date="2017-02" db="EMBL/GenBank/DDBJ databases">
        <authorList>
            <person name="Dridi B."/>
        </authorList>
    </citation>
    <scope>NUCLEOTIDE SEQUENCE [LARGE SCALE GENOMIC DNA]</scope>
    <source>
        <strain evidence="7">EB411</strain>
    </source>
</reference>
<dbReference type="PANTHER" id="PTHR30349:SF64">
    <property type="entry name" value="PROPHAGE INTEGRASE INTD-RELATED"/>
    <property type="match status" value="1"/>
</dbReference>
<evidence type="ECO:0000313" key="6">
    <source>
        <dbReference type="EMBL" id="SJN36006.1"/>
    </source>
</evidence>
<dbReference type="InterPro" id="IPR058717">
    <property type="entry name" value="Phage_L5_Integrase_N"/>
</dbReference>
<dbReference type="InterPro" id="IPR011010">
    <property type="entry name" value="DNA_brk_join_enz"/>
</dbReference>
<evidence type="ECO:0000313" key="7">
    <source>
        <dbReference type="Proteomes" id="UP000196778"/>
    </source>
</evidence>
<dbReference type="Proteomes" id="UP000196778">
    <property type="component" value="Unassembled WGS sequence"/>
</dbReference>
<dbReference type="InterPro" id="IPR050090">
    <property type="entry name" value="Tyrosine_recombinase_XerCD"/>
</dbReference>
<dbReference type="InterPro" id="IPR002104">
    <property type="entry name" value="Integrase_catalytic"/>
</dbReference>
<organism evidence="6 7">
    <name type="scientific">Mycetocola reblochoni REB411</name>
    <dbReference type="NCBI Taxonomy" id="1255698"/>
    <lineage>
        <taxon>Bacteria</taxon>
        <taxon>Bacillati</taxon>
        <taxon>Actinomycetota</taxon>
        <taxon>Actinomycetes</taxon>
        <taxon>Micrococcales</taxon>
        <taxon>Microbacteriaceae</taxon>
        <taxon>Mycetocola</taxon>
    </lineage>
</organism>
<dbReference type="Pfam" id="PF26003">
    <property type="entry name" value="Integrase_N_phage"/>
    <property type="match status" value="1"/>
</dbReference>
<dbReference type="Gene3D" id="1.10.150.130">
    <property type="match status" value="1"/>
</dbReference>
<dbReference type="CDD" id="cd01189">
    <property type="entry name" value="INT_ICEBs1_C_like"/>
    <property type="match status" value="1"/>
</dbReference>
<sequence length="433" mass="48636">MSTTAQSNAAAKREAWGRLRKLPSGRWQVRYPGPDGTTYTARTDQDKPLTFLTKTDARTWLAGVQTKMARGLWEPPEEIAAKLEAELAVEQAQSLGFEEYSKRWLEMIRTEPNRSGKKRAVGTVRSYQGKVTGYLIPEFRNTPVREIDAARIKVMTDRLDQIPAPLNPNSKFNGITRPVLIVLMMILRQAARDGIIPAAPNVSVPRQESVRHDADHDAGEDVANPIQVEALYEAVPDQWAMAVLLAAWCQLRRGECLGLQRRDIEWHDDGSATLHVRRQLNANTGGYTDLKSEAGRRSLSIPKLMIDRLQQHLDDYVSSDAKAPVLPADRWGSIPLSNTRWGYIWADARDGVAGLPHRFRFHDLRHTGLTIFAQEGATLAELMRRGGHADIHIVLRYQHATMNRDRELADRMSDRVSTSIARAKKEGDGGEET</sequence>
<dbReference type="RefSeq" id="WP_087137588.1">
    <property type="nucleotide sequence ID" value="NZ_FUKR01000055.1"/>
</dbReference>
<gene>
    <name evidence="6" type="ORF">FM119_09700</name>
</gene>
<dbReference type="PROSITE" id="PS51898">
    <property type="entry name" value="TYR_RECOMBINASE"/>
    <property type="match status" value="1"/>
</dbReference>
<evidence type="ECO:0000256" key="2">
    <source>
        <dbReference type="ARBA" id="ARBA00023125"/>
    </source>
</evidence>
<evidence type="ECO:0000259" key="5">
    <source>
        <dbReference type="PROSITE" id="PS51898"/>
    </source>
</evidence>
<proteinExistence type="inferred from homology"/>
<dbReference type="SUPFAM" id="SSF56349">
    <property type="entry name" value="DNA breaking-rejoining enzymes"/>
    <property type="match status" value="1"/>
</dbReference>
<evidence type="ECO:0000256" key="3">
    <source>
        <dbReference type="ARBA" id="ARBA00023172"/>
    </source>
</evidence>
<protein>
    <submittedName>
        <fullName evidence="6">Integrase</fullName>
    </submittedName>
</protein>
<dbReference type="InterPro" id="IPR013762">
    <property type="entry name" value="Integrase-like_cat_sf"/>
</dbReference>
<keyword evidence="3" id="KW-0233">DNA recombination</keyword>
<keyword evidence="2" id="KW-0238">DNA-binding</keyword>
<dbReference type="EMBL" id="FUKR01000055">
    <property type="protein sequence ID" value="SJN36006.1"/>
    <property type="molecule type" value="Genomic_DNA"/>
</dbReference>
<evidence type="ECO:0000256" key="1">
    <source>
        <dbReference type="ARBA" id="ARBA00008857"/>
    </source>
</evidence>
<name>A0A1R4JVF3_9MICO</name>
<comment type="similarity">
    <text evidence="1">Belongs to the 'phage' integrase family.</text>
</comment>
<dbReference type="GO" id="GO:0003677">
    <property type="term" value="F:DNA binding"/>
    <property type="evidence" value="ECO:0007669"/>
    <property type="project" value="UniProtKB-KW"/>
</dbReference>
<feature type="domain" description="Tyr recombinase" evidence="5">
    <location>
        <begin position="218"/>
        <end position="410"/>
    </location>
</feature>
<dbReference type="Gene3D" id="1.10.443.10">
    <property type="entry name" value="Intergrase catalytic core"/>
    <property type="match status" value="1"/>
</dbReference>